<dbReference type="InterPro" id="IPR017941">
    <property type="entry name" value="Rieske_2Fe-2S"/>
</dbReference>
<reference evidence="7" key="1">
    <citation type="journal article" date="2015" name="PLoS Genet.">
        <title>Genome Sequence and Transcriptome Analyses of Chrysochromulina tobin: Metabolic Tools for Enhanced Algal Fitness in the Prominent Order Prymnesiales (Haptophyceae).</title>
        <authorList>
            <person name="Hovde B.T."/>
            <person name="Deodato C.R."/>
            <person name="Hunsperger H.M."/>
            <person name="Ryken S.A."/>
            <person name="Yost W."/>
            <person name="Jha R.K."/>
            <person name="Patterson J."/>
            <person name="Monnat R.J. Jr."/>
            <person name="Barlow S.B."/>
            <person name="Starkenburg S.R."/>
            <person name="Cattolico R.A."/>
        </authorList>
    </citation>
    <scope>NUCLEOTIDE SEQUENCE</scope>
    <source>
        <strain evidence="7">CCMP291</strain>
    </source>
</reference>
<dbReference type="GO" id="GO:0051537">
    <property type="term" value="F:2 iron, 2 sulfur cluster binding"/>
    <property type="evidence" value="ECO:0007669"/>
    <property type="project" value="UniProtKB-KW"/>
</dbReference>
<keyword evidence="4" id="KW-0411">Iron-sulfur</keyword>
<keyword evidence="2" id="KW-0479">Metal-binding</keyword>
<comment type="caution">
    <text evidence="6">The sequence shown here is derived from an EMBL/GenBank/DDBJ whole genome shotgun (WGS) entry which is preliminary data.</text>
</comment>
<evidence type="ECO:0000313" key="7">
    <source>
        <dbReference type="Proteomes" id="UP000037460"/>
    </source>
</evidence>
<name>A0A0M0JSW1_9EUKA</name>
<dbReference type="GO" id="GO:0046872">
    <property type="term" value="F:metal ion binding"/>
    <property type="evidence" value="ECO:0007669"/>
    <property type="project" value="UniProtKB-KW"/>
</dbReference>
<evidence type="ECO:0000256" key="1">
    <source>
        <dbReference type="ARBA" id="ARBA00022714"/>
    </source>
</evidence>
<proteinExistence type="predicted"/>
<evidence type="ECO:0000256" key="3">
    <source>
        <dbReference type="ARBA" id="ARBA00023004"/>
    </source>
</evidence>
<feature type="domain" description="Rieske" evidence="5">
    <location>
        <begin position="42"/>
        <end position="153"/>
    </location>
</feature>
<organism evidence="6 7">
    <name type="scientific">Chrysochromulina tobinii</name>
    <dbReference type="NCBI Taxonomy" id="1460289"/>
    <lineage>
        <taxon>Eukaryota</taxon>
        <taxon>Haptista</taxon>
        <taxon>Haptophyta</taxon>
        <taxon>Prymnesiophyceae</taxon>
        <taxon>Prymnesiales</taxon>
        <taxon>Chrysochromulinaceae</taxon>
        <taxon>Chrysochromulina</taxon>
    </lineage>
</organism>
<keyword evidence="7" id="KW-1185">Reference proteome</keyword>
<gene>
    <name evidence="6" type="ORF">Ctob_001161</name>
</gene>
<dbReference type="CDD" id="cd03467">
    <property type="entry name" value="Rieske"/>
    <property type="match status" value="1"/>
</dbReference>
<dbReference type="InterPro" id="IPR036922">
    <property type="entry name" value="Rieske_2Fe-2S_sf"/>
</dbReference>
<dbReference type="Proteomes" id="UP000037460">
    <property type="component" value="Unassembled WGS sequence"/>
</dbReference>
<dbReference type="Gene3D" id="2.102.10.10">
    <property type="entry name" value="Rieske [2Fe-2S] iron-sulphur domain"/>
    <property type="match status" value="1"/>
</dbReference>
<dbReference type="PANTHER" id="PTHR21496">
    <property type="entry name" value="FERREDOXIN-RELATED"/>
    <property type="match status" value="1"/>
</dbReference>
<dbReference type="PANTHER" id="PTHR21496:SF23">
    <property type="entry name" value="3-PHENYLPROPIONATE_CINNAMIC ACID DIOXYGENASE FERREDOXIN SUBUNIT"/>
    <property type="match status" value="1"/>
</dbReference>
<keyword evidence="3" id="KW-0408">Iron</keyword>
<sequence length="184" mass="19427">MLAAVTAILGFQAVAPMSPTSSRAAVQMSGRPSDYPTKNVWTTVCKTRDLKPASLKAVFGAGQDILIATDKGGKTFAAANVCPHIGTPLDQGTVENGAIICPLHRSAFDLKTGKLVGPWCPAPPLIGPLTGKLKSPRSLTIFPCRSNAGGDVQVLLDVNAKKRFDSQYWRGILDAQGKVDGGYY</sequence>
<evidence type="ECO:0000313" key="6">
    <source>
        <dbReference type="EMBL" id="KOO29679.1"/>
    </source>
</evidence>
<evidence type="ECO:0000256" key="4">
    <source>
        <dbReference type="ARBA" id="ARBA00023014"/>
    </source>
</evidence>
<dbReference type="Pfam" id="PF00355">
    <property type="entry name" value="Rieske"/>
    <property type="match status" value="1"/>
</dbReference>
<accession>A0A0M0JSW1</accession>
<evidence type="ECO:0000259" key="5">
    <source>
        <dbReference type="PROSITE" id="PS51296"/>
    </source>
</evidence>
<dbReference type="EMBL" id="JWZX01002380">
    <property type="protein sequence ID" value="KOO29679.1"/>
    <property type="molecule type" value="Genomic_DNA"/>
</dbReference>
<dbReference type="SUPFAM" id="SSF50022">
    <property type="entry name" value="ISP domain"/>
    <property type="match status" value="1"/>
</dbReference>
<protein>
    <submittedName>
        <fullName evidence="6">Ferredoxin component</fullName>
    </submittedName>
</protein>
<dbReference type="PROSITE" id="PS51296">
    <property type="entry name" value="RIESKE"/>
    <property type="match status" value="1"/>
</dbReference>
<dbReference type="OrthoDB" id="423598at2759"/>
<keyword evidence="1" id="KW-0001">2Fe-2S</keyword>
<evidence type="ECO:0000256" key="2">
    <source>
        <dbReference type="ARBA" id="ARBA00022723"/>
    </source>
</evidence>
<dbReference type="AlphaFoldDB" id="A0A0M0JSW1"/>